<dbReference type="Pfam" id="PF07883">
    <property type="entry name" value="Cupin_2"/>
    <property type="match status" value="1"/>
</dbReference>
<accession>A0A160V9W4</accession>
<sequence>MKKVTMSSVAKTKAEMSGGLMTGTQVWRQAILDPADSNNFNFSIVAFDAGSRNKFHKHSGDQILIVTDGTGTVATDNESLTVSEGDVIVIPAGENHWHGAPDSTSMAHITITVKGSETEQTEA</sequence>
<dbReference type="InterPro" id="IPR013096">
    <property type="entry name" value="Cupin_2"/>
</dbReference>
<dbReference type="PANTHER" id="PTHR43698:SF1">
    <property type="entry name" value="BLL4564 PROTEIN"/>
    <property type="match status" value="1"/>
</dbReference>
<evidence type="ECO:0000259" key="1">
    <source>
        <dbReference type="Pfam" id="PF07883"/>
    </source>
</evidence>
<proteinExistence type="predicted"/>
<reference evidence="2" key="1">
    <citation type="submission" date="2015-10" db="EMBL/GenBank/DDBJ databases">
        <authorList>
            <person name="Gilbert D.G."/>
        </authorList>
    </citation>
    <scope>NUCLEOTIDE SEQUENCE</scope>
</reference>
<dbReference type="EMBL" id="FAXA01000028">
    <property type="protein sequence ID" value="CUV01220.1"/>
    <property type="molecule type" value="Genomic_DNA"/>
</dbReference>
<dbReference type="InterPro" id="IPR014710">
    <property type="entry name" value="RmlC-like_jellyroll"/>
</dbReference>
<dbReference type="Gene3D" id="2.60.120.10">
    <property type="entry name" value="Jelly Rolls"/>
    <property type="match status" value="1"/>
</dbReference>
<gene>
    <name evidence="2" type="ORF">MGWOODY_Clf1901</name>
</gene>
<name>A0A160V9W4_9ZZZZ</name>
<feature type="domain" description="Cupin type-2" evidence="1">
    <location>
        <begin position="44"/>
        <end position="107"/>
    </location>
</feature>
<organism evidence="2">
    <name type="scientific">hydrothermal vent metagenome</name>
    <dbReference type="NCBI Taxonomy" id="652676"/>
    <lineage>
        <taxon>unclassified sequences</taxon>
        <taxon>metagenomes</taxon>
        <taxon>ecological metagenomes</taxon>
    </lineage>
</organism>
<dbReference type="InterPro" id="IPR011051">
    <property type="entry name" value="RmlC_Cupin_sf"/>
</dbReference>
<protein>
    <submittedName>
        <fullName evidence="2">Transcriptional regulator</fullName>
    </submittedName>
</protein>
<dbReference type="AlphaFoldDB" id="A0A160V9W4"/>
<dbReference type="PANTHER" id="PTHR43698">
    <property type="entry name" value="RIBD C-TERMINAL DOMAIN CONTAINING PROTEIN"/>
    <property type="match status" value="1"/>
</dbReference>
<evidence type="ECO:0000313" key="2">
    <source>
        <dbReference type="EMBL" id="CUV01220.1"/>
    </source>
</evidence>
<dbReference type="SUPFAM" id="SSF51182">
    <property type="entry name" value="RmlC-like cupins"/>
    <property type="match status" value="1"/>
</dbReference>